<keyword evidence="3" id="KW-1185">Reference proteome</keyword>
<accession>A0A7J5XVW4</accession>
<protein>
    <submittedName>
        <fullName evidence="2">Uncharacterized protein</fullName>
    </submittedName>
</protein>
<dbReference type="EMBL" id="JAAKFY010000021">
    <property type="protein sequence ID" value="KAF3840268.1"/>
    <property type="molecule type" value="Genomic_DNA"/>
</dbReference>
<reference evidence="2 3" key="1">
    <citation type="submission" date="2020-03" db="EMBL/GenBank/DDBJ databases">
        <title>Dissostichus mawsoni Genome sequencing and assembly.</title>
        <authorList>
            <person name="Park H."/>
        </authorList>
    </citation>
    <scope>NUCLEOTIDE SEQUENCE [LARGE SCALE GENOMIC DNA]</scope>
    <source>
        <strain evidence="2">DM0001</strain>
        <tissue evidence="2">Muscle</tissue>
    </source>
</reference>
<comment type="caution">
    <text evidence="2">The sequence shown here is derived from an EMBL/GenBank/DDBJ whole genome shotgun (WGS) entry which is preliminary data.</text>
</comment>
<dbReference type="Proteomes" id="UP000518266">
    <property type="component" value="Unassembled WGS sequence"/>
</dbReference>
<gene>
    <name evidence="2" type="ORF">F7725_018985</name>
</gene>
<evidence type="ECO:0000256" key="1">
    <source>
        <dbReference type="SAM" id="MobiDB-lite"/>
    </source>
</evidence>
<name>A0A7J5XVW4_DISMA</name>
<evidence type="ECO:0000313" key="2">
    <source>
        <dbReference type="EMBL" id="KAF3840268.1"/>
    </source>
</evidence>
<organism evidence="2 3">
    <name type="scientific">Dissostichus mawsoni</name>
    <name type="common">Antarctic cod</name>
    <dbReference type="NCBI Taxonomy" id="36200"/>
    <lineage>
        <taxon>Eukaryota</taxon>
        <taxon>Metazoa</taxon>
        <taxon>Chordata</taxon>
        <taxon>Craniata</taxon>
        <taxon>Vertebrata</taxon>
        <taxon>Euteleostomi</taxon>
        <taxon>Actinopterygii</taxon>
        <taxon>Neopterygii</taxon>
        <taxon>Teleostei</taxon>
        <taxon>Neoteleostei</taxon>
        <taxon>Acanthomorphata</taxon>
        <taxon>Eupercaria</taxon>
        <taxon>Perciformes</taxon>
        <taxon>Notothenioidei</taxon>
        <taxon>Nototheniidae</taxon>
        <taxon>Dissostichus</taxon>
    </lineage>
</organism>
<dbReference type="AlphaFoldDB" id="A0A7J5XVW4"/>
<feature type="compositionally biased region" description="Acidic residues" evidence="1">
    <location>
        <begin position="340"/>
        <end position="351"/>
    </location>
</feature>
<evidence type="ECO:0000313" key="3">
    <source>
        <dbReference type="Proteomes" id="UP000518266"/>
    </source>
</evidence>
<feature type="region of interest" description="Disordered" evidence="1">
    <location>
        <begin position="308"/>
        <end position="351"/>
    </location>
</feature>
<sequence length="351" mass="38941">MSVVNDQESLTFLTDMCCQISFDPEYSLLVMSLPMRYLNTSLRKVSDSRKKENAEAFVHRGLVLCSVGLALLQSLDGAELSCEPLEQSLLHMQRLKHPLVERPKLPQEEQMHEVDEQKHHVPHHHIQVAAVQGGPHDEESASCRVRDTEHTGFRGGYILTPNELLLKSKFNISCYQHRNGLSGGVGDRPVMSRRRSRIMCRLMVLGRARASSKARLPRWKRRWCAWSHSVQEVLFSSAAGTPGEAEGKEGSVVKRGGSAGVEDILRRAGHYLPEVSERHPQLLKHVVVELLEVLTEGHAPQAVGHMQHLSQTNPEQGEAPQEGVRGAGVPPGPQCGAEEAQGEEGEEVEEP</sequence>
<proteinExistence type="predicted"/>